<keyword evidence="2 4" id="KW-0238">DNA-binding</keyword>
<dbReference type="Proteomes" id="UP000219612">
    <property type="component" value="Unassembled WGS sequence"/>
</dbReference>
<gene>
    <name evidence="6" type="ORF">SAMN05421748_108113</name>
</gene>
<dbReference type="EMBL" id="OBDY01000008">
    <property type="protein sequence ID" value="SNY47324.1"/>
    <property type="molecule type" value="Genomic_DNA"/>
</dbReference>
<keyword evidence="7" id="KW-1185">Reference proteome</keyword>
<proteinExistence type="predicted"/>
<evidence type="ECO:0000256" key="3">
    <source>
        <dbReference type="ARBA" id="ARBA00023163"/>
    </source>
</evidence>
<dbReference type="OrthoDB" id="3288227at2"/>
<evidence type="ECO:0000256" key="1">
    <source>
        <dbReference type="ARBA" id="ARBA00023015"/>
    </source>
</evidence>
<dbReference type="RefSeq" id="WP_097321656.1">
    <property type="nucleotide sequence ID" value="NZ_OBDY01000008.1"/>
</dbReference>
<feature type="domain" description="HTH tetR-type" evidence="5">
    <location>
        <begin position="8"/>
        <end position="68"/>
    </location>
</feature>
<evidence type="ECO:0000313" key="6">
    <source>
        <dbReference type="EMBL" id="SNY47324.1"/>
    </source>
</evidence>
<keyword evidence="3" id="KW-0804">Transcription</keyword>
<dbReference type="PROSITE" id="PS50977">
    <property type="entry name" value="HTH_TETR_2"/>
    <property type="match status" value="1"/>
</dbReference>
<protein>
    <submittedName>
        <fullName evidence="6">Regulatory protein, tetR family</fullName>
    </submittedName>
</protein>
<dbReference type="SUPFAM" id="SSF46689">
    <property type="entry name" value="Homeodomain-like"/>
    <property type="match status" value="1"/>
</dbReference>
<sequence length="196" mass="20936">MARPKEQTARRGEIVAAAQRAIVERGLAGLRIKDVAREAGLSPGSVSYYYGDFDDLLADVHQDAVDRFYWQRLAAIEAVDEPAAQLAALVRAGMPASVDDPTCRVLYELHVHAARNRTHAVLMTALYDREVSLYQQVLRALGLGAGVAAMVAANAVALEDAYGLHIVGRNAHVTAAGASANILAYLTLATGRDLKG</sequence>
<reference evidence="6 7" key="1">
    <citation type="submission" date="2017-09" db="EMBL/GenBank/DDBJ databases">
        <authorList>
            <person name="Ehlers B."/>
            <person name="Leendertz F.H."/>
        </authorList>
    </citation>
    <scope>NUCLEOTIDE SEQUENCE [LARGE SCALE GENOMIC DNA]</scope>
    <source>
        <strain evidence="6 7">CGMCC 4.6857</strain>
    </source>
</reference>
<evidence type="ECO:0000256" key="2">
    <source>
        <dbReference type="ARBA" id="ARBA00023125"/>
    </source>
</evidence>
<dbReference type="Pfam" id="PF00440">
    <property type="entry name" value="TetR_N"/>
    <property type="match status" value="1"/>
</dbReference>
<feature type="DNA-binding region" description="H-T-H motif" evidence="4">
    <location>
        <begin position="31"/>
        <end position="50"/>
    </location>
</feature>
<dbReference type="InterPro" id="IPR001647">
    <property type="entry name" value="HTH_TetR"/>
</dbReference>
<evidence type="ECO:0000313" key="7">
    <source>
        <dbReference type="Proteomes" id="UP000219612"/>
    </source>
</evidence>
<dbReference type="GO" id="GO:0000976">
    <property type="term" value="F:transcription cis-regulatory region binding"/>
    <property type="evidence" value="ECO:0007669"/>
    <property type="project" value="TreeGrafter"/>
</dbReference>
<dbReference type="InterPro" id="IPR009057">
    <property type="entry name" value="Homeodomain-like_sf"/>
</dbReference>
<dbReference type="Gene3D" id="1.10.357.10">
    <property type="entry name" value="Tetracycline Repressor, domain 2"/>
    <property type="match status" value="1"/>
</dbReference>
<name>A0A285IH83_9ACTN</name>
<dbReference type="GO" id="GO:0003700">
    <property type="term" value="F:DNA-binding transcription factor activity"/>
    <property type="evidence" value="ECO:0007669"/>
    <property type="project" value="TreeGrafter"/>
</dbReference>
<evidence type="ECO:0000256" key="4">
    <source>
        <dbReference type="PROSITE-ProRule" id="PRU00335"/>
    </source>
</evidence>
<dbReference type="PANTHER" id="PTHR30055:SF234">
    <property type="entry name" value="HTH-TYPE TRANSCRIPTIONAL REGULATOR BETI"/>
    <property type="match status" value="1"/>
</dbReference>
<evidence type="ECO:0000259" key="5">
    <source>
        <dbReference type="PROSITE" id="PS50977"/>
    </source>
</evidence>
<dbReference type="InterPro" id="IPR050109">
    <property type="entry name" value="HTH-type_TetR-like_transc_reg"/>
</dbReference>
<dbReference type="AlphaFoldDB" id="A0A285IH83"/>
<organism evidence="6 7">
    <name type="scientific">Paractinoplanes atraurantiacus</name>
    <dbReference type="NCBI Taxonomy" id="1036182"/>
    <lineage>
        <taxon>Bacteria</taxon>
        <taxon>Bacillati</taxon>
        <taxon>Actinomycetota</taxon>
        <taxon>Actinomycetes</taxon>
        <taxon>Micromonosporales</taxon>
        <taxon>Micromonosporaceae</taxon>
        <taxon>Paractinoplanes</taxon>
    </lineage>
</organism>
<accession>A0A285IH83</accession>
<keyword evidence="1" id="KW-0805">Transcription regulation</keyword>
<dbReference type="PRINTS" id="PR00455">
    <property type="entry name" value="HTHTETR"/>
</dbReference>
<dbReference type="PANTHER" id="PTHR30055">
    <property type="entry name" value="HTH-TYPE TRANSCRIPTIONAL REGULATOR RUTR"/>
    <property type="match status" value="1"/>
</dbReference>